<organism evidence="2">
    <name type="scientific">marine metagenome</name>
    <dbReference type="NCBI Taxonomy" id="408172"/>
    <lineage>
        <taxon>unclassified sequences</taxon>
        <taxon>metagenomes</taxon>
        <taxon>ecological metagenomes</taxon>
    </lineage>
</organism>
<dbReference type="AlphaFoldDB" id="A0A382J165"/>
<feature type="compositionally biased region" description="Polar residues" evidence="1">
    <location>
        <begin position="1"/>
        <end position="17"/>
    </location>
</feature>
<accession>A0A382J165</accession>
<name>A0A382J165_9ZZZZ</name>
<dbReference type="EMBL" id="UINC01071109">
    <property type="protein sequence ID" value="SVC05770.1"/>
    <property type="molecule type" value="Genomic_DNA"/>
</dbReference>
<evidence type="ECO:0000256" key="1">
    <source>
        <dbReference type="SAM" id="MobiDB-lite"/>
    </source>
</evidence>
<feature type="region of interest" description="Disordered" evidence="1">
    <location>
        <begin position="1"/>
        <end position="54"/>
    </location>
</feature>
<proteinExistence type="predicted"/>
<feature type="non-terminal residue" evidence="2">
    <location>
        <position position="1"/>
    </location>
</feature>
<protein>
    <submittedName>
        <fullName evidence="2">Uncharacterized protein</fullName>
    </submittedName>
</protein>
<sequence length="54" mass="5923">SFTPVWSNQRGTTTRPTCSWPRRLTSLKRTAVSTSTSTSTPNLSRSPTTFTSST</sequence>
<gene>
    <name evidence="2" type="ORF">METZ01_LOCUS258624</name>
</gene>
<feature type="non-terminal residue" evidence="2">
    <location>
        <position position="54"/>
    </location>
</feature>
<reference evidence="2" key="1">
    <citation type="submission" date="2018-05" db="EMBL/GenBank/DDBJ databases">
        <authorList>
            <person name="Lanie J.A."/>
            <person name="Ng W.-L."/>
            <person name="Kazmierczak K.M."/>
            <person name="Andrzejewski T.M."/>
            <person name="Davidsen T.M."/>
            <person name="Wayne K.J."/>
            <person name="Tettelin H."/>
            <person name="Glass J.I."/>
            <person name="Rusch D."/>
            <person name="Podicherti R."/>
            <person name="Tsui H.-C.T."/>
            <person name="Winkler M.E."/>
        </authorList>
    </citation>
    <scope>NUCLEOTIDE SEQUENCE</scope>
</reference>
<evidence type="ECO:0000313" key="2">
    <source>
        <dbReference type="EMBL" id="SVC05770.1"/>
    </source>
</evidence>
<feature type="compositionally biased region" description="Low complexity" evidence="1">
    <location>
        <begin position="33"/>
        <end position="54"/>
    </location>
</feature>